<evidence type="ECO:0000313" key="2">
    <source>
        <dbReference type="Proteomes" id="UP000314294"/>
    </source>
</evidence>
<protein>
    <submittedName>
        <fullName evidence="1">Uncharacterized protein</fullName>
    </submittedName>
</protein>
<proteinExistence type="predicted"/>
<dbReference type="EMBL" id="SRLO01000051">
    <property type="protein sequence ID" value="TNN80775.1"/>
    <property type="molecule type" value="Genomic_DNA"/>
</dbReference>
<evidence type="ECO:0000313" key="1">
    <source>
        <dbReference type="EMBL" id="TNN80775.1"/>
    </source>
</evidence>
<accession>A0A4Z2ISB0</accession>
<dbReference type="Proteomes" id="UP000314294">
    <property type="component" value="Unassembled WGS sequence"/>
</dbReference>
<gene>
    <name evidence="1" type="ORF">EYF80_009009</name>
</gene>
<keyword evidence="2" id="KW-1185">Reference proteome</keyword>
<organism evidence="1 2">
    <name type="scientific">Liparis tanakae</name>
    <name type="common">Tanaka's snailfish</name>
    <dbReference type="NCBI Taxonomy" id="230148"/>
    <lineage>
        <taxon>Eukaryota</taxon>
        <taxon>Metazoa</taxon>
        <taxon>Chordata</taxon>
        <taxon>Craniata</taxon>
        <taxon>Vertebrata</taxon>
        <taxon>Euteleostomi</taxon>
        <taxon>Actinopterygii</taxon>
        <taxon>Neopterygii</taxon>
        <taxon>Teleostei</taxon>
        <taxon>Neoteleostei</taxon>
        <taxon>Acanthomorphata</taxon>
        <taxon>Eupercaria</taxon>
        <taxon>Perciformes</taxon>
        <taxon>Cottioidei</taxon>
        <taxon>Cottales</taxon>
        <taxon>Liparidae</taxon>
        <taxon>Liparis</taxon>
    </lineage>
</organism>
<sequence length="103" mass="11977">MTLRNHCQKAGRSTGRLPKSNIRNFFAHRPSMAVAEAQIGILKVIVAAPFFSSCYFKVGNVTCRFNAKDSLEQISNHFSRTFCYPFGYQSRNYRMLYFHWLLD</sequence>
<dbReference type="AlphaFoldDB" id="A0A4Z2ISB0"/>
<reference evidence="1 2" key="1">
    <citation type="submission" date="2019-03" db="EMBL/GenBank/DDBJ databases">
        <title>First draft genome of Liparis tanakae, snailfish: a comprehensive survey of snailfish specific genes.</title>
        <authorList>
            <person name="Kim W."/>
            <person name="Song I."/>
            <person name="Jeong J.-H."/>
            <person name="Kim D."/>
            <person name="Kim S."/>
            <person name="Ryu S."/>
            <person name="Song J.Y."/>
            <person name="Lee S.K."/>
        </authorList>
    </citation>
    <scope>NUCLEOTIDE SEQUENCE [LARGE SCALE GENOMIC DNA]</scope>
    <source>
        <tissue evidence="1">Muscle</tissue>
    </source>
</reference>
<comment type="caution">
    <text evidence="1">The sequence shown here is derived from an EMBL/GenBank/DDBJ whole genome shotgun (WGS) entry which is preliminary data.</text>
</comment>
<name>A0A4Z2ISB0_9TELE</name>